<keyword evidence="2" id="KW-1185">Reference proteome</keyword>
<dbReference type="InterPro" id="IPR012340">
    <property type="entry name" value="NA-bd_OB-fold"/>
</dbReference>
<protein>
    <recommendedName>
        <fullName evidence="3">Nucleotide-binding protein</fullName>
    </recommendedName>
</protein>
<dbReference type="EMBL" id="CP043875">
    <property type="protein sequence ID" value="WOF16555.1"/>
    <property type="molecule type" value="Genomic_DNA"/>
</dbReference>
<proteinExistence type="predicted"/>
<name>A0AA97FBT4_9EURY</name>
<dbReference type="CDD" id="cd04491">
    <property type="entry name" value="SoSSB_OBF"/>
    <property type="match status" value="1"/>
</dbReference>
<evidence type="ECO:0000313" key="2">
    <source>
        <dbReference type="Proteomes" id="UP001301797"/>
    </source>
</evidence>
<sequence length="436" mass="48179">MRAYYALVDDLFTWDEFEAAVYDLTGGSDDEESENRASLEIVSEAGRLHPKISKLNSKPTLNSFFGQVIDIAGPREFKRSDDTPGLVSRILVGDDTGEAVLVFWDEKALCVNEISVGDVIEIAGRVKSRSQIFAVDMQKSDLKLSLRENGMKTLSQQTVILKILDIGEVSEYRRKDGEKGFWCRISGVSRMGGVVLNCWNPKLFEGYSAGMTVEVSGLLEKAKCGLKEYSSSLQTSVMVSGDVVESSFISLHDACNLDFCNIRTKIELCDKPESFVTKNGNISWRRKGLMSDGTCSCPFVLWGNNALRPLFKGDIAEIYSGRVVKRNAFRGDDESGDVFEIHSGYDSLIYATGSSKDGESVSLTGFINRLCDGYYLESGRGSFLIMGSFSLPEGFFVKADGIIRGSRIYADSVEPVVVLRSDLEERVSNLKDIYAD</sequence>
<dbReference type="GeneID" id="85230012"/>
<reference evidence="1 2" key="1">
    <citation type="submission" date="2019-09" db="EMBL/GenBank/DDBJ databases">
        <title>The complete genome of Methanoplanus sp. FWC-SCC4.</title>
        <authorList>
            <person name="Chen S.-C."/>
            <person name="Zhou Y.-Z."/>
            <person name="Lai M.-C."/>
        </authorList>
    </citation>
    <scope>NUCLEOTIDE SEQUENCE [LARGE SCALE GENOMIC DNA]</scope>
    <source>
        <strain evidence="1 2">FWC-SCC4</strain>
    </source>
</reference>
<dbReference type="Gene3D" id="2.40.50.140">
    <property type="entry name" value="Nucleic acid-binding proteins"/>
    <property type="match status" value="2"/>
</dbReference>
<accession>A0AA97FBT4</accession>
<dbReference type="KEGG" id="mefw:F1737_07545"/>
<dbReference type="RefSeq" id="WP_317135976.1">
    <property type="nucleotide sequence ID" value="NZ_CP043875.1"/>
</dbReference>
<organism evidence="1 2">
    <name type="scientific">Methanochimaera problematica</name>
    <dbReference type="NCBI Taxonomy" id="2609417"/>
    <lineage>
        <taxon>Archaea</taxon>
        <taxon>Methanobacteriati</taxon>
        <taxon>Methanobacteriota</taxon>
        <taxon>Stenosarchaea group</taxon>
        <taxon>Methanomicrobia</taxon>
        <taxon>Methanomicrobiales</taxon>
        <taxon>Methanomicrobiaceae</taxon>
        <taxon>Methanochimaera</taxon>
    </lineage>
</organism>
<dbReference type="SUPFAM" id="SSF50249">
    <property type="entry name" value="Nucleic acid-binding proteins"/>
    <property type="match status" value="1"/>
</dbReference>
<gene>
    <name evidence="1" type="ORF">F1737_07545</name>
</gene>
<evidence type="ECO:0008006" key="3">
    <source>
        <dbReference type="Google" id="ProtNLM"/>
    </source>
</evidence>
<dbReference type="Proteomes" id="UP001301797">
    <property type="component" value="Chromosome"/>
</dbReference>
<dbReference type="AlphaFoldDB" id="A0AA97FBT4"/>
<evidence type="ECO:0000313" key="1">
    <source>
        <dbReference type="EMBL" id="WOF16555.1"/>
    </source>
</evidence>